<keyword evidence="2" id="KW-1185">Reference proteome</keyword>
<dbReference type="EMBL" id="AGAZ01000061">
    <property type="protein sequence ID" value="EGZ45147.1"/>
    <property type="molecule type" value="Genomic_DNA"/>
</dbReference>
<organism evidence="1 2">
    <name type="scientific">Neisseria wadsworthii 9715</name>
    <dbReference type="NCBI Taxonomy" id="1030841"/>
    <lineage>
        <taxon>Bacteria</taxon>
        <taxon>Pseudomonadati</taxon>
        <taxon>Pseudomonadota</taxon>
        <taxon>Betaproteobacteria</taxon>
        <taxon>Neisseriales</taxon>
        <taxon>Neisseriaceae</taxon>
        <taxon>Neisseria</taxon>
    </lineage>
</organism>
<dbReference type="AlphaFoldDB" id="G4CRJ6"/>
<gene>
    <name evidence="1" type="ORF">HMPREF9370_1706</name>
</gene>
<reference evidence="1 2" key="1">
    <citation type="submission" date="2011-06" db="EMBL/GenBank/DDBJ databases">
        <authorList>
            <person name="Muzny D."/>
            <person name="Qin X."/>
            <person name="Deng J."/>
            <person name="Jiang H."/>
            <person name="Liu Y."/>
            <person name="Qu J."/>
            <person name="Song X.-Z."/>
            <person name="Zhang L."/>
            <person name="Thornton R."/>
            <person name="Coyle M."/>
            <person name="Francisco L."/>
            <person name="Jackson L."/>
            <person name="Javaid M."/>
            <person name="Korchina V."/>
            <person name="Kovar C."/>
            <person name="Mata R."/>
            <person name="Mathew T."/>
            <person name="Ngo R."/>
            <person name="Nguyen L."/>
            <person name="Nguyen N."/>
            <person name="Okwuonu G."/>
            <person name="Ongeri F."/>
            <person name="Pham C."/>
            <person name="Simmons D."/>
            <person name="Wilczek-Boney K."/>
            <person name="Hale W."/>
            <person name="Jakkamsetti A."/>
            <person name="Pham P."/>
            <person name="Ruth R."/>
            <person name="San Lucas F."/>
            <person name="Warren J."/>
            <person name="Zhang J."/>
            <person name="Zhao Z."/>
            <person name="Zhou C."/>
            <person name="Zhu D."/>
            <person name="Lee S."/>
            <person name="Bess C."/>
            <person name="Blankenburg K."/>
            <person name="Forbes L."/>
            <person name="Fu Q."/>
            <person name="Gubbala S."/>
            <person name="Hirani K."/>
            <person name="Jayaseelan J.C."/>
            <person name="Lara F."/>
            <person name="Munidasa M."/>
            <person name="Palculict T."/>
            <person name="Patil S."/>
            <person name="Pu L.-L."/>
            <person name="Saada N."/>
            <person name="Tang L."/>
            <person name="Weissenberger G."/>
            <person name="Zhu Y."/>
            <person name="Hemphill L."/>
            <person name="Shang Y."/>
            <person name="Youmans B."/>
            <person name="Ayvaz T."/>
            <person name="Ross M."/>
            <person name="Santibanez J."/>
            <person name="Aqrawi P."/>
            <person name="Gross S."/>
            <person name="Joshi V."/>
            <person name="Fowler G."/>
            <person name="Nazareth L."/>
            <person name="Reid J."/>
            <person name="Worley K."/>
            <person name="Petrosino J."/>
            <person name="Highlander S."/>
            <person name="Gibbs R."/>
        </authorList>
    </citation>
    <scope>NUCLEOTIDE SEQUENCE [LARGE SCALE GENOMIC DNA]</scope>
    <source>
        <strain evidence="1 2">9715</strain>
    </source>
</reference>
<dbReference type="STRING" id="1030841.HMPREF9370_1706"/>
<name>G4CRJ6_9NEIS</name>
<accession>G4CRJ6</accession>
<comment type="caution">
    <text evidence="1">The sequence shown here is derived from an EMBL/GenBank/DDBJ whole genome shotgun (WGS) entry which is preliminary data.</text>
</comment>
<protein>
    <submittedName>
        <fullName evidence="1">Uncharacterized protein</fullName>
    </submittedName>
</protein>
<proteinExistence type="predicted"/>
<evidence type="ECO:0000313" key="1">
    <source>
        <dbReference type="EMBL" id="EGZ45147.1"/>
    </source>
</evidence>
<evidence type="ECO:0000313" key="2">
    <source>
        <dbReference type="Proteomes" id="UP000005336"/>
    </source>
</evidence>
<dbReference type="PATRIC" id="fig|1030841.3.peg.1697"/>
<sequence length="51" mass="6038">MKNACLKTTFSDRHDHYSNFYRHTQAWPAYSLNSKSIHEQEKIAAYTVTVF</sequence>
<dbReference type="HOGENOM" id="CLU_3101352_0_0_4"/>
<dbReference type="Proteomes" id="UP000005336">
    <property type="component" value="Unassembled WGS sequence"/>
</dbReference>